<accession>A0A4U0ZEZ7</accession>
<dbReference type="InterPro" id="IPR027417">
    <property type="entry name" value="P-loop_NTPase"/>
</dbReference>
<dbReference type="Gene3D" id="3.40.50.300">
    <property type="entry name" value="P-loop containing nucleotide triphosphate hydrolases"/>
    <property type="match status" value="1"/>
</dbReference>
<dbReference type="AlphaFoldDB" id="A0A4U0ZEZ7"/>
<comment type="caution">
    <text evidence="2">The sequence shown here is derived from an EMBL/GenBank/DDBJ whole genome shotgun (WGS) entry which is preliminary data.</text>
</comment>
<protein>
    <recommendedName>
        <fullName evidence="1">Sulfotransferase domain-containing protein</fullName>
    </recommendedName>
</protein>
<proteinExistence type="predicted"/>
<keyword evidence="3" id="KW-1185">Reference proteome</keyword>
<dbReference type="EMBL" id="SWCO01000010">
    <property type="protein sequence ID" value="TKB01490.1"/>
    <property type="molecule type" value="Genomic_DNA"/>
</dbReference>
<name>A0A4U0ZEZ7_9ALTE</name>
<dbReference type="Proteomes" id="UP000305471">
    <property type="component" value="Unassembled WGS sequence"/>
</dbReference>
<evidence type="ECO:0000259" key="1">
    <source>
        <dbReference type="Pfam" id="PF00685"/>
    </source>
</evidence>
<dbReference type="Pfam" id="PF00685">
    <property type="entry name" value="Sulfotransfer_1"/>
    <property type="match status" value="1"/>
</dbReference>
<gene>
    <name evidence="2" type="ORF">E5672_16915</name>
</gene>
<organism evidence="2 3">
    <name type="scientific">Alteromonas portus</name>
    <dbReference type="NCBI Taxonomy" id="2565549"/>
    <lineage>
        <taxon>Bacteria</taxon>
        <taxon>Pseudomonadati</taxon>
        <taxon>Pseudomonadota</taxon>
        <taxon>Gammaproteobacteria</taxon>
        <taxon>Alteromonadales</taxon>
        <taxon>Alteromonadaceae</taxon>
        <taxon>Alteromonas/Salinimonas group</taxon>
        <taxon>Alteromonas</taxon>
    </lineage>
</organism>
<dbReference type="GO" id="GO:0008146">
    <property type="term" value="F:sulfotransferase activity"/>
    <property type="evidence" value="ECO:0007669"/>
    <property type="project" value="InterPro"/>
</dbReference>
<dbReference type="RefSeq" id="WP_136783308.1">
    <property type="nucleotide sequence ID" value="NZ_SWCO01000010.1"/>
</dbReference>
<dbReference type="SUPFAM" id="SSF52540">
    <property type="entry name" value="P-loop containing nucleoside triphosphate hydrolases"/>
    <property type="match status" value="1"/>
</dbReference>
<sequence length="230" mass="25924">MILLQYGMQGSASSWVFNVLKLLAESEGSDQETLLQVSGAGKVAWRKLEGARLDGNKKRANYKPFNLQSIGEQLKGDDYLVLKTHSDFPINCLDLLIEGKLKAFCTSRDLIDAAYSIYKKGEKARRLGKKEFSHVSTIEHALQIVRGDYLKAKTYFGLPNVINIDFDEIKNHPELLTCKIMEFVGVEFNESLVERCVALTPSNYNKGLSGEGRQNIPDELVKEFYKNLPI</sequence>
<dbReference type="InterPro" id="IPR000863">
    <property type="entry name" value="Sulfotransferase_dom"/>
</dbReference>
<feature type="domain" description="Sulfotransferase" evidence="1">
    <location>
        <begin position="81"/>
        <end position="217"/>
    </location>
</feature>
<evidence type="ECO:0000313" key="2">
    <source>
        <dbReference type="EMBL" id="TKB01490.1"/>
    </source>
</evidence>
<reference evidence="2 3" key="1">
    <citation type="submission" date="2019-04" db="EMBL/GenBank/DDBJ databases">
        <title>Alteromonas portus sp. nov., an alginate lyase-excreting marine bacterium.</title>
        <authorList>
            <person name="Huang H."/>
            <person name="Mo K."/>
            <person name="Bao S."/>
        </authorList>
    </citation>
    <scope>NUCLEOTIDE SEQUENCE [LARGE SCALE GENOMIC DNA]</scope>
    <source>
        <strain evidence="2 3">HB161718</strain>
    </source>
</reference>
<evidence type="ECO:0000313" key="3">
    <source>
        <dbReference type="Proteomes" id="UP000305471"/>
    </source>
</evidence>